<sequence>MQPLPSSDGSGHHEHDRCQELPKYKPSENEDVMQFTEVPLMFEGQDFVKVSLLLDEQVNTVLSKEEEEP</sequence>
<name>A0A091CW86_FUKDA</name>
<gene>
    <name evidence="2" type="ORF">H920_16554</name>
</gene>
<reference evidence="2 3" key="1">
    <citation type="submission" date="2013-11" db="EMBL/GenBank/DDBJ databases">
        <title>The Damaraland mole rat (Fukomys damarensis) genome and evolution of African mole rats.</title>
        <authorList>
            <person name="Gladyshev V.N."/>
            <person name="Fang X."/>
        </authorList>
    </citation>
    <scope>NUCLEOTIDE SEQUENCE [LARGE SCALE GENOMIC DNA]</scope>
    <source>
        <tissue evidence="2">Liver</tissue>
    </source>
</reference>
<evidence type="ECO:0000313" key="2">
    <source>
        <dbReference type="EMBL" id="KFO22050.1"/>
    </source>
</evidence>
<dbReference type="EMBL" id="KN124175">
    <property type="protein sequence ID" value="KFO22050.1"/>
    <property type="molecule type" value="Genomic_DNA"/>
</dbReference>
<dbReference type="AlphaFoldDB" id="A0A091CW86"/>
<dbReference type="Proteomes" id="UP000028990">
    <property type="component" value="Unassembled WGS sequence"/>
</dbReference>
<evidence type="ECO:0000256" key="1">
    <source>
        <dbReference type="SAM" id="MobiDB-lite"/>
    </source>
</evidence>
<organism evidence="2 3">
    <name type="scientific">Fukomys damarensis</name>
    <name type="common">Damaraland mole rat</name>
    <name type="synonym">Cryptomys damarensis</name>
    <dbReference type="NCBI Taxonomy" id="885580"/>
    <lineage>
        <taxon>Eukaryota</taxon>
        <taxon>Metazoa</taxon>
        <taxon>Chordata</taxon>
        <taxon>Craniata</taxon>
        <taxon>Vertebrata</taxon>
        <taxon>Euteleostomi</taxon>
        <taxon>Mammalia</taxon>
        <taxon>Eutheria</taxon>
        <taxon>Euarchontoglires</taxon>
        <taxon>Glires</taxon>
        <taxon>Rodentia</taxon>
        <taxon>Hystricomorpha</taxon>
        <taxon>Bathyergidae</taxon>
        <taxon>Fukomys</taxon>
    </lineage>
</organism>
<feature type="compositionally biased region" description="Basic and acidic residues" evidence="1">
    <location>
        <begin position="10"/>
        <end position="28"/>
    </location>
</feature>
<dbReference type="Pfam" id="PF15480">
    <property type="entry name" value="DUF4640"/>
    <property type="match status" value="1"/>
</dbReference>
<dbReference type="InterPro" id="IPR027908">
    <property type="entry name" value="DUF4640"/>
</dbReference>
<feature type="region of interest" description="Disordered" evidence="1">
    <location>
        <begin position="1"/>
        <end position="30"/>
    </location>
</feature>
<accession>A0A091CW86</accession>
<protein>
    <submittedName>
        <fullName evidence="2">Uncharacterized protein</fullName>
    </submittedName>
</protein>
<evidence type="ECO:0000313" key="3">
    <source>
        <dbReference type="Proteomes" id="UP000028990"/>
    </source>
</evidence>
<keyword evidence="3" id="KW-1185">Reference proteome</keyword>
<proteinExistence type="predicted"/>